<evidence type="ECO:0000256" key="1">
    <source>
        <dbReference type="SAM" id="MobiDB-lite"/>
    </source>
</evidence>
<feature type="region of interest" description="Disordered" evidence="1">
    <location>
        <begin position="182"/>
        <end position="202"/>
    </location>
</feature>
<dbReference type="AlphaFoldDB" id="A0A409WYK5"/>
<feature type="region of interest" description="Disordered" evidence="1">
    <location>
        <begin position="225"/>
        <end position="270"/>
    </location>
</feature>
<dbReference type="InParanoid" id="A0A409WYK5"/>
<name>A0A409WYK5_9AGAR</name>
<feature type="compositionally biased region" description="Polar residues" evidence="1">
    <location>
        <begin position="237"/>
        <end position="248"/>
    </location>
</feature>
<protein>
    <submittedName>
        <fullName evidence="2">Uncharacterized protein</fullName>
    </submittedName>
</protein>
<proteinExistence type="predicted"/>
<comment type="caution">
    <text evidence="2">The sequence shown here is derived from an EMBL/GenBank/DDBJ whole genome shotgun (WGS) entry which is preliminary data.</text>
</comment>
<dbReference type="EMBL" id="NHYE01004601">
    <property type="protein sequence ID" value="PPQ83590.1"/>
    <property type="molecule type" value="Genomic_DNA"/>
</dbReference>
<gene>
    <name evidence="2" type="ORF">CVT26_001415</name>
</gene>
<evidence type="ECO:0000313" key="2">
    <source>
        <dbReference type="EMBL" id="PPQ83590.1"/>
    </source>
</evidence>
<reference evidence="2 3" key="1">
    <citation type="journal article" date="2018" name="Evol. Lett.">
        <title>Horizontal gene cluster transfer increased hallucinogenic mushroom diversity.</title>
        <authorList>
            <person name="Reynolds H.T."/>
            <person name="Vijayakumar V."/>
            <person name="Gluck-Thaler E."/>
            <person name="Korotkin H.B."/>
            <person name="Matheny P.B."/>
            <person name="Slot J.C."/>
        </authorList>
    </citation>
    <scope>NUCLEOTIDE SEQUENCE [LARGE SCALE GENOMIC DNA]</scope>
    <source>
        <strain evidence="2 3">SRW20</strain>
    </source>
</reference>
<organism evidence="2 3">
    <name type="scientific">Gymnopilus dilepis</name>
    <dbReference type="NCBI Taxonomy" id="231916"/>
    <lineage>
        <taxon>Eukaryota</taxon>
        <taxon>Fungi</taxon>
        <taxon>Dikarya</taxon>
        <taxon>Basidiomycota</taxon>
        <taxon>Agaricomycotina</taxon>
        <taxon>Agaricomycetes</taxon>
        <taxon>Agaricomycetidae</taxon>
        <taxon>Agaricales</taxon>
        <taxon>Agaricineae</taxon>
        <taxon>Hymenogastraceae</taxon>
        <taxon>Gymnopilus</taxon>
    </lineage>
</organism>
<feature type="compositionally biased region" description="Polar residues" evidence="1">
    <location>
        <begin position="255"/>
        <end position="266"/>
    </location>
</feature>
<feature type="compositionally biased region" description="Polar residues" evidence="1">
    <location>
        <begin position="182"/>
        <end position="194"/>
    </location>
</feature>
<keyword evidence="3" id="KW-1185">Reference proteome</keyword>
<dbReference type="Proteomes" id="UP000284706">
    <property type="component" value="Unassembled WGS sequence"/>
</dbReference>
<evidence type="ECO:0000313" key="3">
    <source>
        <dbReference type="Proteomes" id="UP000284706"/>
    </source>
</evidence>
<accession>A0A409WYK5</accession>
<sequence>MCVGSWSLLELVEDKDILAVVGDEVVGGGGRASGRLGCYLRLVNSILSFFARIRIYAVTLATLVWVHLPAGTLRPPIRTQLYPTPIHSTTSHIRISPESIGAKPPVVHRSSPNRIAQHFEFPSSLASWIASTRLEISRISSKKTPANLPTILINSAHFLSRLYSSLVIPEVQIKTYQSRRSQILPSRAAHQSQKNTDHHPDDHWTLKKVVNAAIFVISPHTIQEVKSPSPGLKVRSSKQNQNIETRPGTTGYAAESNNSGTASLSSGGRGEHRWTQDFVHQFFSEILHRYCLRQRTTRLVSHDSQQRHDIDSLQDPRPEYLCQSSLPGVPCISKVEECL</sequence>